<evidence type="ECO:0000313" key="11">
    <source>
        <dbReference type="Proteomes" id="UP000186218"/>
    </source>
</evidence>
<dbReference type="PRINTS" id="PR00502">
    <property type="entry name" value="NUDIXFAMILY"/>
</dbReference>
<dbReference type="InterPro" id="IPR020476">
    <property type="entry name" value="Nudix_hydrolase"/>
</dbReference>
<evidence type="ECO:0000256" key="1">
    <source>
        <dbReference type="ARBA" id="ARBA00001936"/>
    </source>
</evidence>
<gene>
    <name evidence="10" type="ORF">SAMN05445060_3191</name>
</gene>
<dbReference type="AlphaFoldDB" id="A0A1N7GX70"/>
<dbReference type="PANTHER" id="PTHR12992">
    <property type="entry name" value="NUDIX HYDROLASE"/>
    <property type="match status" value="1"/>
</dbReference>
<evidence type="ECO:0000256" key="5">
    <source>
        <dbReference type="ARBA" id="ARBA00022801"/>
    </source>
</evidence>
<evidence type="ECO:0000256" key="2">
    <source>
        <dbReference type="ARBA" id="ARBA00001946"/>
    </source>
</evidence>
<name>A0A1N7GX70_9NOCA</name>
<comment type="similarity">
    <text evidence="3 8">Belongs to the Nudix hydrolase family.</text>
</comment>
<comment type="cofactor">
    <cofactor evidence="2">
        <name>Mg(2+)</name>
        <dbReference type="ChEBI" id="CHEBI:18420"/>
    </cofactor>
</comment>
<evidence type="ECO:0000256" key="7">
    <source>
        <dbReference type="ARBA" id="ARBA00023211"/>
    </source>
</evidence>
<dbReference type="Proteomes" id="UP000186218">
    <property type="component" value="Unassembled WGS sequence"/>
</dbReference>
<sequence>MTITPTELRDRLAGFPRRVVPLDHNRSAAVAVVLTVVDGVTGFWLTRRPARMREHPGQFALPGGRVEPGEDLVTAALRETREELGLTVDADGVLGMLDDYPTRSGYRISPVVCWTADDSVPMTNPAEVARLYFVPLADLARVTPRFISIPESDRPVIQMPLVGELVHAPTGAVIYQFAELALHDRHTRIDGLEQPVFAWR</sequence>
<dbReference type="Gene3D" id="3.90.79.10">
    <property type="entry name" value="Nucleoside Triphosphate Pyrophosphohydrolase"/>
    <property type="match status" value="1"/>
</dbReference>
<evidence type="ECO:0000256" key="4">
    <source>
        <dbReference type="ARBA" id="ARBA00022723"/>
    </source>
</evidence>
<dbReference type="PROSITE" id="PS00893">
    <property type="entry name" value="NUDIX_BOX"/>
    <property type="match status" value="1"/>
</dbReference>
<protein>
    <submittedName>
        <fullName evidence="10">NUDIX domain-containing protein</fullName>
    </submittedName>
</protein>
<keyword evidence="7" id="KW-0464">Manganese</keyword>
<reference evidence="10 11" key="1">
    <citation type="submission" date="2017-01" db="EMBL/GenBank/DDBJ databases">
        <authorList>
            <person name="Mah S.A."/>
            <person name="Swanson W.J."/>
            <person name="Moy G.W."/>
            <person name="Vacquier V.D."/>
        </authorList>
    </citation>
    <scope>NUCLEOTIDE SEQUENCE [LARGE SCALE GENOMIC DNA]</scope>
    <source>
        <strain evidence="10 11">CPCC 203464</strain>
    </source>
</reference>
<feature type="domain" description="Nudix hydrolase" evidence="9">
    <location>
        <begin position="25"/>
        <end position="161"/>
    </location>
</feature>
<dbReference type="GO" id="GO:0046872">
    <property type="term" value="F:metal ion binding"/>
    <property type="evidence" value="ECO:0007669"/>
    <property type="project" value="UniProtKB-KW"/>
</dbReference>
<keyword evidence="4" id="KW-0479">Metal-binding</keyword>
<dbReference type="Pfam" id="PF00293">
    <property type="entry name" value="NUDIX"/>
    <property type="match status" value="1"/>
</dbReference>
<dbReference type="InterPro" id="IPR045121">
    <property type="entry name" value="CoAse"/>
</dbReference>
<accession>A0A1N7GX70</accession>
<dbReference type="InterPro" id="IPR000086">
    <property type="entry name" value="NUDIX_hydrolase_dom"/>
</dbReference>
<evidence type="ECO:0000256" key="6">
    <source>
        <dbReference type="ARBA" id="ARBA00022842"/>
    </source>
</evidence>
<dbReference type="SUPFAM" id="SSF55811">
    <property type="entry name" value="Nudix"/>
    <property type="match status" value="1"/>
</dbReference>
<dbReference type="CDD" id="cd03426">
    <property type="entry name" value="NUDIX_CoAse_Nudt7"/>
    <property type="match status" value="1"/>
</dbReference>
<dbReference type="RefSeq" id="WP_076481403.1">
    <property type="nucleotide sequence ID" value="NZ_FTNT01000010.1"/>
</dbReference>
<evidence type="ECO:0000313" key="10">
    <source>
        <dbReference type="EMBL" id="SIS17028.1"/>
    </source>
</evidence>
<evidence type="ECO:0000259" key="9">
    <source>
        <dbReference type="PROSITE" id="PS51462"/>
    </source>
</evidence>
<dbReference type="InterPro" id="IPR020084">
    <property type="entry name" value="NUDIX_hydrolase_CS"/>
</dbReference>
<keyword evidence="6" id="KW-0460">Magnesium</keyword>
<evidence type="ECO:0000256" key="3">
    <source>
        <dbReference type="ARBA" id="ARBA00005582"/>
    </source>
</evidence>
<keyword evidence="5 8" id="KW-0378">Hydrolase</keyword>
<organism evidence="10 11">
    <name type="scientific">Williamsia sterculiae</name>
    <dbReference type="NCBI Taxonomy" id="1344003"/>
    <lineage>
        <taxon>Bacteria</taxon>
        <taxon>Bacillati</taxon>
        <taxon>Actinomycetota</taxon>
        <taxon>Actinomycetes</taxon>
        <taxon>Mycobacteriales</taxon>
        <taxon>Nocardiaceae</taxon>
        <taxon>Williamsia</taxon>
    </lineage>
</organism>
<evidence type="ECO:0000256" key="8">
    <source>
        <dbReference type="RuleBase" id="RU003476"/>
    </source>
</evidence>
<dbReference type="EMBL" id="FTNT01000010">
    <property type="protein sequence ID" value="SIS17028.1"/>
    <property type="molecule type" value="Genomic_DNA"/>
</dbReference>
<dbReference type="InterPro" id="IPR015797">
    <property type="entry name" value="NUDIX_hydrolase-like_dom_sf"/>
</dbReference>
<keyword evidence="11" id="KW-1185">Reference proteome</keyword>
<comment type="cofactor">
    <cofactor evidence="1">
        <name>Mn(2+)</name>
        <dbReference type="ChEBI" id="CHEBI:29035"/>
    </cofactor>
</comment>
<dbReference type="GO" id="GO:0010945">
    <property type="term" value="F:coenzyme A diphosphatase activity"/>
    <property type="evidence" value="ECO:0007669"/>
    <property type="project" value="InterPro"/>
</dbReference>
<proteinExistence type="inferred from homology"/>
<dbReference type="PANTHER" id="PTHR12992:SF11">
    <property type="entry name" value="MITOCHONDRIAL COENZYME A DIPHOSPHATASE NUDT8"/>
    <property type="match status" value="1"/>
</dbReference>
<dbReference type="STRING" id="1344003.SAMN05445060_3191"/>
<dbReference type="PROSITE" id="PS51462">
    <property type="entry name" value="NUDIX"/>
    <property type="match status" value="1"/>
</dbReference>